<dbReference type="InterPro" id="IPR009057">
    <property type="entry name" value="Homeodomain-like_sf"/>
</dbReference>
<evidence type="ECO:0000259" key="2">
    <source>
        <dbReference type="Pfam" id="PF16087"/>
    </source>
</evidence>
<evidence type="ECO:0000256" key="1">
    <source>
        <dbReference type="ARBA" id="ARBA00004123"/>
    </source>
</evidence>
<accession>A0A195FLN7</accession>
<dbReference type="STRING" id="34720.A0A195FLN7"/>
<dbReference type="Pfam" id="PF16087">
    <property type="entry name" value="DUF4817"/>
    <property type="match status" value="1"/>
</dbReference>
<dbReference type="SUPFAM" id="SSF46689">
    <property type="entry name" value="Homeodomain-like"/>
    <property type="match status" value="1"/>
</dbReference>
<protein>
    <recommendedName>
        <fullName evidence="2">DUF4817 domain-containing protein</fullName>
    </recommendedName>
</protein>
<dbReference type="GO" id="GO:0005634">
    <property type="term" value="C:nucleus"/>
    <property type="evidence" value="ECO:0007669"/>
    <property type="project" value="UniProtKB-SubCell"/>
</dbReference>
<dbReference type="PANTHER" id="PTHR47326:SF1">
    <property type="entry name" value="HTH PSQ-TYPE DOMAIN-CONTAINING PROTEIN"/>
    <property type="match status" value="1"/>
</dbReference>
<evidence type="ECO:0000313" key="3">
    <source>
        <dbReference type="EMBL" id="KYN40904.1"/>
    </source>
</evidence>
<proteinExistence type="predicted"/>
<dbReference type="PANTHER" id="PTHR47326">
    <property type="entry name" value="TRANSPOSABLE ELEMENT TC3 TRANSPOSASE-LIKE PROTEIN"/>
    <property type="match status" value="1"/>
</dbReference>
<keyword evidence="4" id="KW-1185">Reference proteome</keyword>
<dbReference type="EMBL" id="KQ981512">
    <property type="protein sequence ID" value="KYN40904.1"/>
    <property type="molecule type" value="Genomic_DNA"/>
</dbReference>
<reference evidence="3 4" key="1">
    <citation type="submission" date="2016-03" db="EMBL/GenBank/DDBJ databases">
        <title>Trachymyrmex septentrionalis WGS genome.</title>
        <authorList>
            <person name="Nygaard S."/>
            <person name="Hu H."/>
            <person name="Boomsma J."/>
            <person name="Zhang G."/>
        </authorList>
    </citation>
    <scope>NUCLEOTIDE SEQUENCE [LARGE SCALE GENOMIC DNA]</scope>
    <source>
        <strain evidence="3">Tsep2-gDNA-1</strain>
        <tissue evidence="3">Whole body</tissue>
    </source>
</reference>
<evidence type="ECO:0000313" key="4">
    <source>
        <dbReference type="Proteomes" id="UP000078541"/>
    </source>
</evidence>
<dbReference type="AlphaFoldDB" id="A0A195FLN7"/>
<dbReference type="InterPro" id="IPR032135">
    <property type="entry name" value="DUF4817"/>
</dbReference>
<dbReference type="Proteomes" id="UP000078541">
    <property type="component" value="Unassembled WGS sequence"/>
</dbReference>
<organism evidence="3 4">
    <name type="scientific">Trachymyrmex septentrionalis</name>
    <dbReference type="NCBI Taxonomy" id="34720"/>
    <lineage>
        <taxon>Eukaryota</taxon>
        <taxon>Metazoa</taxon>
        <taxon>Ecdysozoa</taxon>
        <taxon>Arthropoda</taxon>
        <taxon>Hexapoda</taxon>
        <taxon>Insecta</taxon>
        <taxon>Pterygota</taxon>
        <taxon>Neoptera</taxon>
        <taxon>Endopterygota</taxon>
        <taxon>Hymenoptera</taxon>
        <taxon>Apocrita</taxon>
        <taxon>Aculeata</taxon>
        <taxon>Formicoidea</taxon>
        <taxon>Formicidae</taxon>
        <taxon>Myrmicinae</taxon>
        <taxon>Trachymyrmex</taxon>
    </lineage>
</organism>
<gene>
    <name evidence="3" type="ORF">ALC56_04795</name>
</gene>
<feature type="domain" description="DUF4817" evidence="2">
    <location>
        <begin position="5"/>
        <end position="58"/>
    </location>
</feature>
<name>A0A195FLN7_9HYME</name>
<sequence length="158" mass="18341">MEKYTVKERVQIIQAYYEKSRSLALTIRELRNHFPRNHVPAKSTVQSLVARFVETGSVGDLKKSPRPRTARSSENVAAVAESVRETPGTSIRHRSQELNISRTSLQRILRKDLHLQAYKIQLCQELQPLDHLQHRTFVDWALQKKKDDHSICHQDHAI</sequence>
<comment type="subcellular location">
    <subcellularLocation>
        <location evidence="1">Nucleus</location>
    </subcellularLocation>
</comment>